<dbReference type="AlphaFoldDB" id="A0A3N4L1U9"/>
<dbReference type="STRING" id="1392247.A0A3N4L1U9"/>
<proteinExistence type="predicted"/>
<sequence length="144" mass="16356">MPVWTDQNRCRLLLTILEINNQKPPPWDEVAQRMGAGYTGAAVKQQYQKLRKEGFPRPGGASGTTRDQVPPTPKRKRAQPLGEKQQPPVDDVEHGSSSDESSRNKRARLKKERISVSPERTIVKTERVDEDGVVRLDDDDLYYC</sequence>
<protein>
    <recommendedName>
        <fullName evidence="4">Myb-like domain-containing protein</fullName>
    </recommendedName>
</protein>
<dbReference type="OrthoDB" id="4525115at2759"/>
<organism evidence="2 3">
    <name type="scientific">Morchella conica CCBAS932</name>
    <dbReference type="NCBI Taxonomy" id="1392247"/>
    <lineage>
        <taxon>Eukaryota</taxon>
        <taxon>Fungi</taxon>
        <taxon>Dikarya</taxon>
        <taxon>Ascomycota</taxon>
        <taxon>Pezizomycotina</taxon>
        <taxon>Pezizomycetes</taxon>
        <taxon>Pezizales</taxon>
        <taxon>Morchellaceae</taxon>
        <taxon>Morchella</taxon>
    </lineage>
</organism>
<dbReference type="Proteomes" id="UP000277580">
    <property type="component" value="Unassembled WGS sequence"/>
</dbReference>
<feature type="compositionally biased region" description="Basic and acidic residues" evidence="1">
    <location>
        <begin position="91"/>
        <end position="103"/>
    </location>
</feature>
<accession>A0A3N4L1U9</accession>
<reference evidence="2 3" key="1">
    <citation type="journal article" date="2018" name="Nat. Ecol. Evol.">
        <title>Pezizomycetes genomes reveal the molecular basis of ectomycorrhizal truffle lifestyle.</title>
        <authorList>
            <person name="Murat C."/>
            <person name="Payen T."/>
            <person name="Noel B."/>
            <person name="Kuo A."/>
            <person name="Morin E."/>
            <person name="Chen J."/>
            <person name="Kohler A."/>
            <person name="Krizsan K."/>
            <person name="Balestrini R."/>
            <person name="Da Silva C."/>
            <person name="Montanini B."/>
            <person name="Hainaut M."/>
            <person name="Levati E."/>
            <person name="Barry K.W."/>
            <person name="Belfiori B."/>
            <person name="Cichocki N."/>
            <person name="Clum A."/>
            <person name="Dockter R.B."/>
            <person name="Fauchery L."/>
            <person name="Guy J."/>
            <person name="Iotti M."/>
            <person name="Le Tacon F."/>
            <person name="Lindquist E.A."/>
            <person name="Lipzen A."/>
            <person name="Malagnac F."/>
            <person name="Mello A."/>
            <person name="Molinier V."/>
            <person name="Miyauchi S."/>
            <person name="Poulain J."/>
            <person name="Riccioni C."/>
            <person name="Rubini A."/>
            <person name="Sitrit Y."/>
            <person name="Splivallo R."/>
            <person name="Traeger S."/>
            <person name="Wang M."/>
            <person name="Zifcakova L."/>
            <person name="Wipf D."/>
            <person name="Zambonelli A."/>
            <person name="Paolocci F."/>
            <person name="Nowrousian M."/>
            <person name="Ottonello S."/>
            <person name="Baldrian P."/>
            <person name="Spatafora J.W."/>
            <person name="Henrissat B."/>
            <person name="Nagy L.G."/>
            <person name="Aury J.M."/>
            <person name="Wincker P."/>
            <person name="Grigoriev I.V."/>
            <person name="Bonfante P."/>
            <person name="Martin F.M."/>
        </authorList>
    </citation>
    <scope>NUCLEOTIDE SEQUENCE [LARGE SCALE GENOMIC DNA]</scope>
    <source>
        <strain evidence="2 3">CCBAS932</strain>
    </source>
</reference>
<dbReference type="InParanoid" id="A0A3N4L1U9"/>
<evidence type="ECO:0000313" key="2">
    <source>
        <dbReference type="EMBL" id="RPB15688.1"/>
    </source>
</evidence>
<evidence type="ECO:0008006" key="4">
    <source>
        <dbReference type="Google" id="ProtNLM"/>
    </source>
</evidence>
<keyword evidence="3" id="KW-1185">Reference proteome</keyword>
<name>A0A3N4L1U9_9PEZI</name>
<evidence type="ECO:0000313" key="3">
    <source>
        <dbReference type="Proteomes" id="UP000277580"/>
    </source>
</evidence>
<evidence type="ECO:0000256" key="1">
    <source>
        <dbReference type="SAM" id="MobiDB-lite"/>
    </source>
</evidence>
<gene>
    <name evidence="2" type="ORF">P167DRAFT_533069</name>
</gene>
<dbReference type="EMBL" id="ML119112">
    <property type="protein sequence ID" value="RPB15688.1"/>
    <property type="molecule type" value="Genomic_DNA"/>
</dbReference>
<feature type="region of interest" description="Disordered" evidence="1">
    <location>
        <begin position="51"/>
        <end position="128"/>
    </location>
</feature>